<evidence type="ECO:0000313" key="6">
    <source>
        <dbReference type="Proteomes" id="UP001234495"/>
    </source>
</evidence>
<evidence type="ECO:0000256" key="2">
    <source>
        <dbReference type="HAMAP-Rule" id="MF_01867"/>
    </source>
</evidence>
<dbReference type="NCBIfam" id="TIGR03998">
    <property type="entry name" value="thiol_BshC"/>
    <property type="match status" value="1"/>
</dbReference>
<keyword evidence="6" id="KW-1185">Reference proteome</keyword>
<sequence>MEILELSLHSSNQLVNDLMNNQLHIPAFFDYDICNKQSFKERATDLKNRSFQREELSAYLMQYATRFSNQNKKTIANIEKLKDPNSVVVIGGQQAGLLTGPLYTIHKILSIVVFAKEQEEELGIPVIPVFWIAGEDHDFAEINHIFASKNKIPKKIAIKDSPLKKQSVSDMLLNQRKVLEWLDDVFVQFGETDHTNSLIDNLKNYVKKSTTYVEFFEYIIMDLFKHEGLVLINSGDPKLRELEKQCFHAIINQNERIYEAVTAQQEMMRDKQYRPIIEMGKNSANLFYHHDGERFLMERKGENEFLVPEIGLTLTKEELHHLIESYPEKLSNNVVTRPLMQEYLFPTLAFFAGPGEVTYWAELKQAFSIMEIKMPPVLPRLMITFLERSIERNLNEAQLSLETVLKNGINQAVTDYLAAATPVNIDPLISNAKQEIAKIHKELLEEAIKIDKSMQPMLEKNGMFILQQLDFFNRNVEKRVKQIHEIQLTKFKEIELSLLPNLVPQERMWNVFYYLNKFGPNFVEELLNLSYSFNGKHKIVKI</sequence>
<dbReference type="PIRSF" id="PIRSF012535">
    <property type="entry name" value="UCP012535"/>
    <property type="match status" value="1"/>
</dbReference>
<accession>A0ABT9ZG70</accession>
<evidence type="ECO:0000313" key="5">
    <source>
        <dbReference type="EMBL" id="MDQ0231280.1"/>
    </source>
</evidence>
<comment type="function">
    <text evidence="2">Involved in bacillithiol (BSH) biosynthesis. May catalyze the last step of the pathway, the addition of cysteine to glucosamine malate (GlcN-Mal) to generate BSH.</text>
</comment>
<keyword evidence="1 2" id="KW-0436">Ligase</keyword>
<dbReference type="EC" id="6.-.-.-" evidence="2"/>
<organism evidence="5 6">
    <name type="scientific">Metabacillus malikii</name>
    <dbReference type="NCBI Taxonomy" id="1504265"/>
    <lineage>
        <taxon>Bacteria</taxon>
        <taxon>Bacillati</taxon>
        <taxon>Bacillota</taxon>
        <taxon>Bacilli</taxon>
        <taxon>Bacillales</taxon>
        <taxon>Bacillaceae</taxon>
        <taxon>Metabacillus</taxon>
    </lineage>
</organism>
<dbReference type="InterPro" id="IPR011199">
    <property type="entry name" value="Bacillithiol_biosynth_BshC"/>
</dbReference>
<proteinExistence type="inferred from homology"/>
<feature type="domain" description="Bacillithiol biosynthesis BshC N-terminal Rossmann-like" evidence="3">
    <location>
        <begin position="1"/>
        <end position="381"/>
    </location>
</feature>
<dbReference type="InterPro" id="IPR055398">
    <property type="entry name" value="Rossmann-like_BshC"/>
</dbReference>
<dbReference type="HAMAP" id="MF_01867">
    <property type="entry name" value="BshC"/>
    <property type="match status" value="1"/>
</dbReference>
<comment type="caution">
    <text evidence="5">The sequence shown here is derived from an EMBL/GenBank/DDBJ whole genome shotgun (WGS) entry which is preliminary data.</text>
</comment>
<comment type="similarity">
    <text evidence="2">Belongs to the BshC family.</text>
</comment>
<protein>
    <recommendedName>
        <fullName evidence="2">Putative cysteine ligase BshC</fullName>
        <ecNumber evidence="2">6.-.-.-</ecNumber>
    </recommendedName>
</protein>
<evidence type="ECO:0000259" key="3">
    <source>
        <dbReference type="Pfam" id="PF10079"/>
    </source>
</evidence>
<dbReference type="Proteomes" id="UP001234495">
    <property type="component" value="Unassembled WGS sequence"/>
</dbReference>
<reference evidence="5 6" key="1">
    <citation type="submission" date="2023-07" db="EMBL/GenBank/DDBJ databases">
        <title>Genomic Encyclopedia of Type Strains, Phase IV (KMG-IV): sequencing the most valuable type-strain genomes for metagenomic binning, comparative biology and taxonomic classification.</title>
        <authorList>
            <person name="Goeker M."/>
        </authorList>
    </citation>
    <scope>NUCLEOTIDE SEQUENCE [LARGE SCALE GENOMIC DNA]</scope>
    <source>
        <strain evidence="5 6">DSM 29005</strain>
    </source>
</reference>
<dbReference type="InterPro" id="IPR055399">
    <property type="entry name" value="CC_BshC"/>
</dbReference>
<evidence type="ECO:0000256" key="1">
    <source>
        <dbReference type="ARBA" id="ARBA00022598"/>
    </source>
</evidence>
<dbReference type="EMBL" id="JAUSUD010000011">
    <property type="protein sequence ID" value="MDQ0231280.1"/>
    <property type="molecule type" value="Genomic_DNA"/>
</dbReference>
<evidence type="ECO:0000259" key="4">
    <source>
        <dbReference type="Pfam" id="PF24850"/>
    </source>
</evidence>
<gene>
    <name evidence="2" type="primary">bshC</name>
    <name evidence="5" type="ORF">J2S19_002563</name>
</gene>
<dbReference type="Pfam" id="PF10079">
    <property type="entry name" value="Rossmann-like_BshC"/>
    <property type="match status" value="1"/>
</dbReference>
<feature type="domain" description="Bacillithiol biosynthesis BshC C-terminal coiled-coil" evidence="4">
    <location>
        <begin position="383"/>
        <end position="542"/>
    </location>
</feature>
<dbReference type="RefSeq" id="WP_307341933.1">
    <property type="nucleotide sequence ID" value="NZ_JAUSUD010000011.1"/>
</dbReference>
<name>A0ABT9ZG70_9BACI</name>
<dbReference type="Pfam" id="PF24850">
    <property type="entry name" value="CC_BshC"/>
    <property type="match status" value="1"/>
</dbReference>